<comment type="caution">
    <text evidence="4">The sequence shown here is derived from an EMBL/GenBank/DDBJ whole genome shotgun (WGS) entry which is preliminary data.</text>
</comment>
<evidence type="ECO:0000256" key="1">
    <source>
        <dbReference type="SAM" id="MobiDB-lite"/>
    </source>
</evidence>
<gene>
    <name evidence="4" type="ORF">EVJ58_g3034</name>
</gene>
<dbReference type="InterPro" id="IPR045339">
    <property type="entry name" value="DUF6534"/>
</dbReference>
<feature type="region of interest" description="Disordered" evidence="1">
    <location>
        <begin position="318"/>
        <end position="351"/>
    </location>
</feature>
<feature type="transmembrane region" description="Helical" evidence="2">
    <location>
        <begin position="64"/>
        <end position="84"/>
    </location>
</feature>
<feature type="transmembrane region" description="Helical" evidence="2">
    <location>
        <begin position="109"/>
        <end position="127"/>
    </location>
</feature>
<protein>
    <recommendedName>
        <fullName evidence="3">DUF6534 domain-containing protein</fullName>
    </recommendedName>
</protein>
<evidence type="ECO:0000259" key="3">
    <source>
        <dbReference type="Pfam" id="PF20152"/>
    </source>
</evidence>
<organism evidence="4 5">
    <name type="scientific">Rhodofomes roseus</name>
    <dbReference type="NCBI Taxonomy" id="34475"/>
    <lineage>
        <taxon>Eukaryota</taxon>
        <taxon>Fungi</taxon>
        <taxon>Dikarya</taxon>
        <taxon>Basidiomycota</taxon>
        <taxon>Agaricomycotina</taxon>
        <taxon>Agaricomycetes</taxon>
        <taxon>Polyporales</taxon>
        <taxon>Rhodofomes</taxon>
    </lineage>
</organism>
<feature type="transmembrane region" description="Helical" evidence="2">
    <location>
        <begin position="134"/>
        <end position="159"/>
    </location>
</feature>
<feature type="domain" description="DUF6534" evidence="3">
    <location>
        <begin position="180"/>
        <end position="264"/>
    </location>
</feature>
<feature type="transmembrane region" description="Helical" evidence="2">
    <location>
        <begin position="6"/>
        <end position="34"/>
    </location>
</feature>
<dbReference type="AlphaFoldDB" id="A0A4Y9YNT0"/>
<reference evidence="4 5" key="1">
    <citation type="submission" date="2019-01" db="EMBL/GenBank/DDBJ databases">
        <title>Genome sequencing of the rare red list fungi Fomitopsis rosea.</title>
        <authorList>
            <person name="Buettner E."/>
            <person name="Kellner H."/>
        </authorList>
    </citation>
    <scope>NUCLEOTIDE SEQUENCE [LARGE SCALE GENOMIC DNA]</scope>
    <source>
        <strain evidence="4 5">DSM 105464</strain>
    </source>
</reference>
<evidence type="ECO:0000313" key="5">
    <source>
        <dbReference type="Proteomes" id="UP000298390"/>
    </source>
</evidence>
<keyword evidence="2" id="KW-1133">Transmembrane helix</keyword>
<feature type="compositionally biased region" description="Basic and acidic residues" evidence="1">
    <location>
        <begin position="339"/>
        <end position="351"/>
    </location>
</feature>
<keyword evidence="2" id="KW-0472">Membrane</keyword>
<dbReference type="STRING" id="34475.A0A4Y9YNT0"/>
<evidence type="ECO:0000256" key="2">
    <source>
        <dbReference type="SAM" id="Phobius"/>
    </source>
</evidence>
<accession>A0A4Y9YNT0</accession>
<dbReference type="PANTHER" id="PTHR40465:SF1">
    <property type="entry name" value="DUF6534 DOMAIN-CONTAINING PROTEIN"/>
    <property type="match status" value="1"/>
</dbReference>
<dbReference type="Pfam" id="PF20152">
    <property type="entry name" value="DUF6534"/>
    <property type="match status" value="1"/>
</dbReference>
<feature type="transmembrane region" description="Helical" evidence="2">
    <location>
        <begin position="171"/>
        <end position="191"/>
    </location>
</feature>
<dbReference type="EMBL" id="SEKV01000119">
    <property type="protein sequence ID" value="TFY63802.1"/>
    <property type="molecule type" value="Genomic_DNA"/>
</dbReference>
<feature type="region of interest" description="Disordered" evidence="1">
    <location>
        <begin position="270"/>
        <end position="289"/>
    </location>
</feature>
<dbReference type="PANTHER" id="PTHR40465">
    <property type="entry name" value="CHROMOSOME 1, WHOLE GENOME SHOTGUN SEQUENCE"/>
    <property type="match status" value="1"/>
</dbReference>
<name>A0A4Y9YNT0_9APHY</name>
<proteinExistence type="predicted"/>
<feature type="transmembrane region" description="Helical" evidence="2">
    <location>
        <begin position="212"/>
        <end position="235"/>
    </location>
</feature>
<evidence type="ECO:0000313" key="4">
    <source>
        <dbReference type="EMBL" id="TFY63802.1"/>
    </source>
</evidence>
<keyword evidence="2" id="KW-0812">Transmembrane</keyword>
<dbReference type="Proteomes" id="UP000298390">
    <property type="component" value="Unassembled WGS sequence"/>
</dbReference>
<sequence length="351" mass="38312">MTNPAAAIAQVALAGIFMNIMLYGVMISQSFFYFSTYKRSVDILIDINAPHSELVSDPKWLKCYVALLLLADTLNSIFNMWWIYNVLINNFGDVAALENADWLFETEEALAGIIAMIVQMFFAWRILRLTRNYIAVAVIVAASLVGGLSGIGTAIAVAMRPAFAGFQHLKVIVILWLMGAAVCDVLITLALSWHLRQQRTGFSHTDTIISKIIQLTVSNGLVTAGFAVADIVAFLSTPRGIHVAFNYALVKLYGNSMMSSLNSRTLLSTSDKSYSGGKDPTISGRNTDISGMITNHSRISTRPAQLVVNVETHELVDVSGPNAKSDPEWATDHYSGSGSERDIDMKDAHAL</sequence>